<dbReference type="SUPFAM" id="SSF161098">
    <property type="entry name" value="MetI-like"/>
    <property type="match status" value="1"/>
</dbReference>
<dbReference type="InterPro" id="IPR035906">
    <property type="entry name" value="MetI-like_sf"/>
</dbReference>
<keyword evidence="5 7" id="KW-1133">Transmembrane helix</keyword>
<evidence type="ECO:0000313" key="9">
    <source>
        <dbReference type="EMBL" id="KUG28243.1"/>
    </source>
</evidence>
<feature type="transmembrane region" description="Helical" evidence="7">
    <location>
        <begin position="301"/>
        <end position="324"/>
    </location>
</feature>
<feature type="transmembrane region" description="Helical" evidence="7">
    <location>
        <begin position="194"/>
        <end position="218"/>
    </location>
</feature>
<dbReference type="AlphaFoldDB" id="A0A0W8G6W4"/>
<comment type="caution">
    <text evidence="9">The sequence shown here is derived from an EMBL/GenBank/DDBJ whole genome shotgun (WGS) entry which is preliminary data.</text>
</comment>
<evidence type="ECO:0000256" key="1">
    <source>
        <dbReference type="ARBA" id="ARBA00004651"/>
    </source>
</evidence>
<protein>
    <submittedName>
        <fullName evidence="9">Dipeptide transport system permease protein dppb</fullName>
    </submittedName>
</protein>
<dbReference type="Pfam" id="PF00528">
    <property type="entry name" value="BPD_transp_1"/>
    <property type="match status" value="1"/>
</dbReference>
<comment type="subcellular location">
    <subcellularLocation>
        <location evidence="1">Cell membrane</location>
        <topology evidence="1">Multi-pass membrane protein</topology>
    </subcellularLocation>
</comment>
<evidence type="ECO:0000256" key="4">
    <source>
        <dbReference type="ARBA" id="ARBA00022692"/>
    </source>
</evidence>
<proteinExistence type="predicted"/>
<reference evidence="9" key="1">
    <citation type="journal article" date="2015" name="Proc. Natl. Acad. Sci. U.S.A.">
        <title>Networks of energetic and metabolic interactions define dynamics in microbial communities.</title>
        <authorList>
            <person name="Embree M."/>
            <person name="Liu J.K."/>
            <person name="Al-Bassam M.M."/>
            <person name="Zengler K."/>
        </authorList>
    </citation>
    <scope>NUCLEOTIDE SEQUENCE</scope>
</reference>
<accession>A0A0W8G6W4</accession>
<feature type="transmembrane region" description="Helical" evidence="7">
    <location>
        <begin position="150"/>
        <end position="174"/>
    </location>
</feature>
<evidence type="ECO:0000259" key="8">
    <source>
        <dbReference type="PROSITE" id="PS50928"/>
    </source>
</evidence>
<evidence type="ECO:0000256" key="3">
    <source>
        <dbReference type="ARBA" id="ARBA00022475"/>
    </source>
</evidence>
<feature type="transmembrane region" description="Helical" evidence="7">
    <location>
        <begin position="255"/>
        <end position="281"/>
    </location>
</feature>
<keyword evidence="2" id="KW-0813">Transport</keyword>
<feature type="transmembrane region" description="Helical" evidence="7">
    <location>
        <begin position="114"/>
        <end position="138"/>
    </location>
</feature>
<dbReference type="PANTHER" id="PTHR43163:SF6">
    <property type="entry name" value="DIPEPTIDE TRANSPORT SYSTEM PERMEASE PROTEIN DPPB-RELATED"/>
    <property type="match status" value="1"/>
</dbReference>
<dbReference type="EMBL" id="LNQE01000244">
    <property type="protein sequence ID" value="KUG28243.1"/>
    <property type="molecule type" value="Genomic_DNA"/>
</dbReference>
<organism evidence="9">
    <name type="scientific">hydrocarbon metagenome</name>
    <dbReference type="NCBI Taxonomy" id="938273"/>
    <lineage>
        <taxon>unclassified sequences</taxon>
        <taxon>metagenomes</taxon>
        <taxon>ecological metagenomes</taxon>
    </lineage>
</organism>
<feature type="domain" description="ABC transmembrane type-1" evidence="8">
    <location>
        <begin position="110"/>
        <end position="324"/>
    </location>
</feature>
<gene>
    <name evidence="9" type="ORF">ASZ90_001900</name>
</gene>
<name>A0A0W8G6W4_9ZZZZ</name>
<evidence type="ECO:0000256" key="2">
    <source>
        <dbReference type="ARBA" id="ARBA00022448"/>
    </source>
</evidence>
<evidence type="ECO:0000256" key="5">
    <source>
        <dbReference type="ARBA" id="ARBA00022989"/>
    </source>
</evidence>
<dbReference type="Gene3D" id="1.10.3720.10">
    <property type="entry name" value="MetI-like"/>
    <property type="match status" value="1"/>
</dbReference>
<feature type="transmembrane region" description="Helical" evidence="7">
    <location>
        <begin position="21"/>
        <end position="41"/>
    </location>
</feature>
<keyword evidence="6 7" id="KW-0472">Membrane</keyword>
<keyword evidence="3" id="KW-1003">Cell membrane</keyword>
<sequence>MAVGGDFSGARPMTGYLLRRAIHLLALLAAVSVLSFTLVSMSPIDPVDAYIGADVMKVGPEQRARIAARWGLDKPPLERFAAWAGNLAQGDFGVSAIFREPVTEVIAKRFAMSLWLMALAWVFSGLFGFVLGLAAGALEGSLFDRGVRFYAYLLAGTPTFWLGLLLLLVFSVGLGLTPVCCAFPPGITPDEATVWQRLTHLALPAATLSIVGVSAVILHTRQKTIQALRSDYALFARAQGENTAGVVRHHALRNVVLPAVTLQFATLGELFGGSILAEQVFSYPGLGQATVEAGLRGDVPLLLGIVLVSAVFVFTGNTVADILYRVIDPRIGWKGAA</sequence>
<evidence type="ECO:0000256" key="6">
    <source>
        <dbReference type="ARBA" id="ARBA00023136"/>
    </source>
</evidence>
<dbReference type="CDD" id="cd06261">
    <property type="entry name" value="TM_PBP2"/>
    <property type="match status" value="1"/>
</dbReference>
<dbReference type="GO" id="GO:0055085">
    <property type="term" value="P:transmembrane transport"/>
    <property type="evidence" value="ECO:0007669"/>
    <property type="project" value="InterPro"/>
</dbReference>
<dbReference type="GO" id="GO:0005886">
    <property type="term" value="C:plasma membrane"/>
    <property type="evidence" value="ECO:0007669"/>
    <property type="project" value="UniProtKB-SubCell"/>
</dbReference>
<keyword evidence="4 7" id="KW-0812">Transmembrane</keyword>
<dbReference type="PROSITE" id="PS50928">
    <property type="entry name" value="ABC_TM1"/>
    <property type="match status" value="1"/>
</dbReference>
<evidence type="ECO:0000256" key="7">
    <source>
        <dbReference type="SAM" id="Phobius"/>
    </source>
</evidence>
<dbReference type="PANTHER" id="PTHR43163">
    <property type="entry name" value="DIPEPTIDE TRANSPORT SYSTEM PERMEASE PROTEIN DPPB-RELATED"/>
    <property type="match status" value="1"/>
</dbReference>
<dbReference type="InterPro" id="IPR000515">
    <property type="entry name" value="MetI-like"/>
</dbReference>